<dbReference type="Proteomes" id="UP000622552">
    <property type="component" value="Unassembled WGS sequence"/>
</dbReference>
<feature type="transmembrane region" description="Helical" evidence="1">
    <location>
        <begin position="26"/>
        <end position="51"/>
    </location>
</feature>
<keyword evidence="1" id="KW-1133">Transmembrane helix</keyword>
<dbReference type="AlphaFoldDB" id="A0A8J7GXV1"/>
<dbReference type="RefSeq" id="WP_372445272.1">
    <property type="nucleotide sequence ID" value="NZ_BONS01000006.1"/>
</dbReference>
<comment type="caution">
    <text evidence="2">The sequence shown here is derived from an EMBL/GenBank/DDBJ whole genome shotgun (WGS) entry which is preliminary data.</text>
</comment>
<evidence type="ECO:0000313" key="2">
    <source>
        <dbReference type="EMBL" id="MBG6140071.1"/>
    </source>
</evidence>
<evidence type="ECO:0000256" key="1">
    <source>
        <dbReference type="SAM" id="Phobius"/>
    </source>
</evidence>
<organism evidence="2 3">
    <name type="scientific">Longispora fulva</name>
    <dbReference type="NCBI Taxonomy" id="619741"/>
    <lineage>
        <taxon>Bacteria</taxon>
        <taxon>Bacillati</taxon>
        <taxon>Actinomycetota</taxon>
        <taxon>Actinomycetes</taxon>
        <taxon>Micromonosporales</taxon>
        <taxon>Micromonosporaceae</taxon>
        <taxon>Longispora</taxon>
    </lineage>
</organism>
<protein>
    <submittedName>
        <fullName evidence="2">Uncharacterized protein</fullName>
    </submittedName>
</protein>
<keyword evidence="1" id="KW-0472">Membrane</keyword>
<gene>
    <name evidence="2" type="ORF">IW245_006265</name>
</gene>
<keyword evidence="3" id="KW-1185">Reference proteome</keyword>
<dbReference type="EMBL" id="JADOUF010000001">
    <property type="protein sequence ID" value="MBG6140071.1"/>
    <property type="molecule type" value="Genomic_DNA"/>
</dbReference>
<evidence type="ECO:0000313" key="3">
    <source>
        <dbReference type="Proteomes" id="UP000622552"/>
    </source>
</evidence>
<sequence>MAYPMLTQPLRHPADPDPTASTKARAVLLLGIAALVTGPMVGGLVPAWIALALARQATADIDAAAGFLTGRRLVRIGTALAWAGVALAATALVLAVVIGLLHLVPTGAGQDFDSHTS</sequence>
<name>A0A8J7GXV1_9ACTN</name>
<accession>A0A8J7GXV1</accession>
<feature type="transmembrane region" description="Helical" evidence="1">
    <location>
        <begin position="79"/>
        <end position="104"/>
    </location>
</feature>
<proteinExistence type="predicted"/>
<reference evidence="2" key="1">
    <citation type="submission" date="2020-11" db="EMBL/GenBank/DDBJ databases">
        <title>Sequencing the genomes of 1000 actinobacteria strains.</title>
        <authorList>
            <person name="Klenk H.-P."/>
        </authorList>
    </citation>
    <scope>NUCLEOTIDE SEQUENCE</scope>
    <source>
        <strain evidence="2">DSM 45356</strain>
    </source>
</reference>
<keyword evidence="1" id="KW-0812">Transmembrane</keyword>